<dbReference type="Proteomes" id="UP000325113">
    <property type="component" value="Unassembled WGS sequence"/>
</dbReference>
<dbReference type="EMBL" id="VLTM01000001">
    <property type="protein sequence ID" value="KAA0168895.1"/>
    <property type="molecule type" value="Genomic_DNA"/>
</dbReference>
<protein>
    <submittedName>
        <fullName evidence="4">Uncharacterized protein</fullName>
    </submittedName>
</protein>
<keyword evidence="1" id="KW-1133">Transmembrane helix</keyword>
<reference evidence="5 6" key="1">
    <citation type="submission" date="2019-07" db="EMBL/GenBank/DDBJ databases">
        <title>Genomes of Cafeteria roenbergensis.</title>
        <authorList>
            <person name="Fischer M.G."/>
            <person name="Hackl T."/>
            <person name="Roman M."/>
        </authorList>
    </citation>
    <scope>NUCLEOTIDE SEQUENCE [LARGE SCALE GENOMIC DNA]</scope>
    <source>
        <strain evidence="2 6">BVI</strain>
        <strain evidence="3 7">Cflag</strain>
        <strain evidence="4 5">E4-10P</strain>
    </source>
</reference>
<dbReference type="Proteomes" id="UP000322899">
    <property type="component" value="Unassembled WGS sequence"/>
</dbReference>
<dbReference type="EMBL" id="VLTO01000007">
    <property type="protein sequence ID" value="KAA0176682.1"/>
    <property type="molecule type" value="Genomic_DNA"/>
</dbReference>
<evidence type="ECO:0000313" key="4">
    <source>
        <dbReference type="EMBL" id="KAA0176682.1"/>
    </source>
</evidence>
<evidence type="ECO:0000313" key="6">
    <source>
        <dbReference type="Proteomes" id="UP000323011"/>
    </source>
</evidence>
<feature type="transmembrane region" description="Helical" evidence="1">
    <location>
        <begin position="105"/>
        <end position="129"/>
    </location>
</feature>
<name>A0A5A8EGN3_CAFRO</name>
<feature type="transmembrane region" description="Helical" evidence="1">
    <location>
        <begin position="74"/>
        <end position="93"/>
    </location>
</feature>
<dbReference type="AlphaFoldDB" id="A0A5A8EGN3"/>
<evidence type="ECO:0000256" key="1">
    <source>
        <dbReference type="SAM" id="Phobius"/>
    </source>
</evidence>
<evidence type="ECO:0000313" key="5">
    <source>
        <dbReference type="Proteomes" id="UP000322899"/>
    </source>
</evidence>
<accession>A0A5A8EGN3</accession>
<organism evidence="4 5">
    <name type="scientific">Cafeteria roenbergensis</name>
    <name type="common">Marine flagellate</name>
    <dbReference type="NCBI Taxonomy" id="33653"/>
    <lineage>
        <taxon>Eukaryota</taxon>
        <taxon>Sar</taxon>
        <taxon>Stramenopiles</taxon>
        <taxon>Bigyra</taxon>
        <taxon>Opalozoa</taxon>
        <taxon>Bicosoecida</taxon>
        <taxon>Cafeteriaceae</taxon>
        <taxon>Cafeteria</taxon>
    </lineage>
</organism>
<evidence type="ECO:0000313" key="7">
    <source>
        <dbReference type="Proteomes" id="UP000325113"/>
    </source>
</evidence>
<dbReference type="Proteomes" id="UP000323011">
    <property type="component" value="Unassembled WGS sequence"/>
</dbReference>
<gene>
    <name evidence="4" type="ORF">FNF27_01963</name>
    <name evidence="2" type="ORF">FNF29_00409</name>
    <name evidence="3" type="ORF">FNF31_00056</name>
</gene>
<proteinExistence type="predicted"/>
<sequence length="134" mass="14103">MDPGGPAPRRNAWAGRATTLVSDSARAANATVEQLVADSQRLTETAAVHEGIGSSLEQARALTHRIKRQHEVDVQMRNLGLLVLSIVIAYILFERVFLTLGGGLLLRGVWALVWAALGITGTAAGGAAAPPDEL</sequence>
<keyword evidence="1" id="KW-0472">Membrane</keyword>
<keyword evidence="1" id="KW-0812">Transmembrane</keyword>
<keyword evidence="6" id="KW-1185">Reference proteome</keyword>
<evidence type="ECO:0000313" key="3">
    <source>
        <dbReference type="EMBL" id="KAA0168895.1"/>
    </source>
</evidence>
<comment type="caution">
    <text evidence="4">The sequence shown here is derived from an EMBL/GenBank/DDBJ whole genome shotgun (WGS) entry which is preliminary data.</text>
</comment>
<dbReference type="EMBL" id="VLTN01000002">
    <property type="protein sequence ID" value="KAA0157057.1"/>
    <property type="molecule type" value="Genomic_DNA"/>
</dbReference>
<evidence type="ECO:0000313" key="2">
    <source>
        <dbReference type="EMBL" id="KAA0157057.1"/>
    </source>
</evidence>